<feature type="region of interest" description="Disordered" evidence="6">
    <location>
        <begin position="488"/>
        <end position="516"/>
    </location>
</feature>
<feature type="compositionally biased region" description="Polar residues" evidence="6">
    <location>
        <begin position="488"/>
        <end position="500"/>
    </location>
</feature>
<sequence length="720" mass="79194">MMNPFIFTLSRMFRVSAHIATMAACYLVGAWTARAGYKRQAKRDAAFHVAKFVASLRDLGSITDRSRRQLPSWCRDPGFDRAHALSEVLRATWPAIRSYLNDAEMLASINKDLQAIDLGTEVISSIKLVCLDVGVEPPVILGMRAASSRASHDEAFRRRRRRGDDDDDTTTTRESTTQASDVLLEIDLRWCPGSEMQLLAAASIALPIMPKTTTTTTTTTTTEREDGFLDITAGIRDVVISSVLQVELTGALPSPPFYTNARIMFREQPHVDFGINIMGAHASLVPFLEDTIVNAVRSALSSYVWPSGFDIELATPLVEPPPPPCISVRLSSITGVPRMDYWSKNDLFAVAQLERIRIDDRYDRKSEGEEEDNQEIHPSSNITAASSDGILGEADDDDDNKKTSKADLDEVVEKQNIKAAMLKTGNAVRMAHKMASLAASSSSSFVTSSRKTKSVAELLASSSDDGVTHLLPFGAEIQCLRPLRISSPSQSLRGSAASTSVKDDDDEPEWSDDEPPLILQLPGQPRLAIDDTKCLDVLQICVCDADLFGSCQIAGFAVLPLSSIRQFIEDQQIYLPVPGDETLIHRVTIDCPLLPPELTEELVHRLNHREEQATTTNRLRSRMTSKRAVERMSSLAPSLPNLHPKKPDHLSSLEHMLSWFRLSSSSSSSPSTKKSHEEEAAATAAQRGEGAMELEKRQALRDGSMVASMRVHVELAVEDS</sequence>
<evidence type="ECO:0000313" key="9">
    <source>
        <dbReference type="Proteomes" id="UP000660262"/>
    </source>
</evidence>
<dbReference type="PROSITE" id="PS51847">
    <property type="entry name" value="SMP"/>
    <property type="match status" value="1"/>
</dbReference>
<proteinExistence type="predicted"/>
<dbReference type="PANTHER" id="PTHR10774:SF190">
    <property type="entry name" value="C2 CALCIUM_LIPID-BINDING ENDONUCLEASE_EXONUCLEASE_PHOSPHATASE-RELATED"/>
    <property type="match status" value="1"/>
</dbReference>
<comment type="caution">
    <text evidence="8">The sequence shown here is derived from an EMBL/GenBank/DDBJ whole genome shotgun (WGS) entry which is preliminary data.</text>
</comment>
<evidence type="ECO:0000259" key="7">
    <source>
        <dbReference type="PROSITE" id="PS51847"/>
    </source>
</evidence>
<dbReference type="AlphaFoldDB" id="A0A830HRA6"/>
<feature type="region of interest" description="Disordered" evidence="6">
    <location>
        <begin position="152"/>
        <end position="176"/>
    </location>
</feature>
<dbReference type="EMBL" id="BNJQ01000020">
    <property type="protein sequence ID" value="GHP08310.1"/>
    <property type="molecule type" value="Genomic_DNA"/>
</dbReference>
<keyword evidence="4" id="KW-0446">Lipid-binding</keyword>
<protein>
    <submittedName>
        <fullName evidence="8">Extended synaptotagmin-like protein</fullName>
    </submittedName>
</protein>
<feature type="compositionally biased region" description="Acidic residues" evidence="6">
    <location>
        <begin position="503"/>
        <end position="515"/>
    </location>
</feature>
<dbReference type="Pfam" id="PF25669">
    <property type="entry name" value="SMP_MUG190-like"/>
    <property type="match status" value="1"/>
</dbReference>
<dbReference type="PANTHER" id="PTHR10774">
    <property type="entry name" value="EXTENDED SYNAPTOTAGMIN-RELATED"/>
    <property type="match status" value="1"/>
</dbReference>
<dbReference type="InterPro" id="IPR031468">
    <property type="entry name" value="SMP_LBD"/>
</dbReference>
<dbReference type="OrthoDB" id="67700at2759"/>
<feature type="region of interest" description="Disordered" evidence="6">
    <location>
        <begin position="363"/>
        <end position="407"/>
    </location>
</feature>
<keyword evidence="5" id="KW-0472">Membrane</keyword>
<accession>A0A830HRA6</accession>
<gene>
    <name evidence="8" type="ORF">PPROV_000705000</name>
</gene>
<feature type="region of interest" description="Disordered" evidence="6">
    <location>
        <begin position="664"/>
        <end position="699"/>
    </location>
</feature>
<evidence type="ECO:0000256" key="6">
    <source>
        <dbReference type="SAM" id="MobiDB-lite"/>
    </source>
</evidence>
<evidence type="ECO:0000256" key="4">
    <source>
        <dbReference type="ARBA" id="ARBA00023121"/>
    </source>
</evidence>
<keyword evidence="3" id="KW-0445">Lipid transport</keyword>
<dbReference type="GO" id="GO:0016020">
    <property type="term" value="C:membrane"/>
    <property type="evidence" value="ECO:0007669"/>
    <property type="project" value="UniProtKB-SubCell"/>
</dbReference>
<evidence type="ECO:0000256" key="1">
    <source>
        <dbReference type="ARBA" id="ARBA00004370"/>
    </source>
</evidence>
<reference evidence="8" key="1">
    <citation type="submission" date="2020-10" db="EMBL/GenBank/DDBJ databases">
        <title>Unveiling of a novel bifunctional photoreceptor, Dualchrome1, isolated from a cosmopolitan green alga.</title>
        <authorList>
            <person name="Suzuki S."/>
            <person name="Kawachi M."/>
        </authorList>
    </citation>
    <scope>NUCLEOTIDE SEQUENCE</scope>
    <source>
        <strain evidence="8">NIES 2893</strain>
    </source>
</reference>
<dbReference type="InterPro" id="IPR045050">
    <property type="entry name" value="Synaptotagmin_plant"/>
</dbReference>
<dbReference type="GO" id="GO:0008289">
    <property type="term" value="F:lipid binding"/>
    <property type="evidence" value="ECO:0007669"/>
    <property type="project" value="UniProtKB-KW"/>
</dbReference>
<feature type="compositionally biased region" description="Low complexity" evidence="6">
    <location>
        <begin position="681"/>
        <end position="691"/>
    </location>
</feature>
<organism evidence="8 9">
    <name type="scientific">Pycnococcus provasolii</name>
    <dbReference type="NCBI Taxonomy" id="41880"/>
    <lineage>
        <taxon>Eukaryota</taxon>
        <taxon>Viridiplantae</taxon>
        <taxon>Chlorophyta</taxon>
        <taxon>Pseudoscourfieldiophyceae</taxon>
        <taxon>Pseudoscourfieldiales</taxon>
        <taxon>Pycnococcaceae</taxon>
        <taxon>Pycnococcus</taxon>
    </lineage>
</organism>
<comment type="subcellular location">
    <subcellularLocation>
        <location evidence="1">Membrane</location>
    </subcellularLocation>
</comment>
<name>A0A830HRA6_9CHLO</name>
<dbReference type="Proteomes" id="UP000660262">
    <property type="component" value="Unassembled WGS sequence"/>
</dbReference>
<evidence type="ECO:0000256" key="2">
    <source>
        <dbReference type="ARBA" id="ARBA00022448"/>
    </source>
</evidence>
<dbReference type="GO" id="GO:0006869">
    <property type="term" value="P:lipid transport"/>
    <property type="evidence" value="ECO:0007669"/>
    <property type="project" value="UniProtKB-KW"/>
</dbReference>
<evidence type="ECO:0000256" key="3">
    <source>
        <dbReference type="ARBA" id="ARBA00023055"/>
    </source>
</evidence>
<feature type="compositionally biased region" description="Polar residues" evidence="6">
    <location>
        <begin position="376"/>
        <end position="386"/>
    </location>
</feature>
<keyword evidence="9" id="KW-1185">Reference proteome</keyword>
<feature type="domain" description="SMP-LTD" evidence="7">
    <location>
        <begin position="85"/>
        <end position="314"/>
    </location>
</feature>
<dbReference type="GO" id="GO:0005783">
    <property type="term" value="C:endoplasmic reticulum"/>
    <property type="evidence" value="ECO:0007669"/>
    <property type="project" value="TreeGrafter"/>
</dbReference>
<keyword evidence="2" id="KW-0813">Transport</keyword>
<dbReference type="CDD" id="cd00030">
    <property type="entry name" value="C2"/>
    <property type="match status" value="1"/>
</dbReference>
<evidence type="ECO:0000256" key="5">
    <source>
        <dbReference type="ARBA" id="ARBA00023136"/>
    </source>
</evidence>
<evidence type="ECO:0000313" key="8">
    <source>
        <dbReference type="EMBL" id="GHP08310.1"/>
    </source>
</evidence>